<comment type="caution">
    <text evidence="9">The sequence shown here is derived from an EMBL/GenBank/DDBJ whole genome shotgun (WGS) entry which is preliminary data.</text>
</comment>
<accession>A0A3P1T918</accession>
<dbReference type="SUPFAM" id="SSF49401">
    <property type="entry name" value="Bacterial adhesins"/>
    <property type="match status" value="1"/>
</dbReference>
<dbReference type="Proteomes" id="UP000280819">
    <property type="component" value="Unassembled WGS sequence"/>
</dbReference>
<organism evidence="9 10">
    <name type="scientific">Arachnia propionica</name>
    <dbReference type="NCBI Taxonomy" id="1750"/>
    <lineage>
        <taxon>Bacteria</taxon>
        <taxon>Bacillati</taxon>
        <taxon>Actinomycetota</taxon>
        <taxon>Actinomycetes</taxon>
        <taxon>Propionibacteriales</taxon>
        <taxon>Propionibacteriaceae</taxon>
        <taxon>Arachnia</taxon>
    </lineage>
</organism>
<dbReference type="Pfam" id="PF17961">
    <property type="entry name" value="Big_8"/>
    <property type="match status" value="1"/>
</dbReference>
<dbReference type="OrthoDB" id="3716429at2"/>
<keyword evidence="5" id="KW-0572">Peptidoglycan-anchor</keyword>
<keyword evidence="3" id="KW-0964">Secreted</keyword>
<reference evidence="9 10" key="1">
    <citation type="submission" date="2018-11" db="EMBL/GenBank/DDBJ databases">
        <title>Genomes From Bacteria Associated with the Canine Oral Cavity: a Test Case for Automated Genome-Based Taxonomic Assignment.</title>
        <authorList>
            <person name="Coil D.A."/>
            <person name="Jospin G."/>
            <person name="Darling A.E."/>
            <person name="Wallis C."/>
            <person name="Davis I.J."/>
            <person name="Harris S."/>
            <person name="Eisen J.A."/>
            <person name="Holcombe L.J."/>
            <person name="O'Flynn C."/>
        </authorList>
    </citation>
    <scope>NUCLEOTIDE SEQUENCE [LARGE SCALE GENOMIC DNA]</scope>
    <source>
        <strain evidence="9 10">OH887_COT-365</strain>
    </source>
</reference>
<dbReference type="InterPro" id="IPR041171">
    <property type="entry name" value="SDR_Ig"/>
</dbReference>
<dbReference type="AlphaFoldDB" id="A0A3P1T918"/>
<feature type="chain" id="PRO_5018073569" description="SDR-like Ig domain-containing protein" evidence="7">
    <location>
        <begin position="23"/>
        <end position="371"/>
    </location>
</feature>
<dbReference type="Gene3D" id="2.60.40.1280">
    <property type="match status" value="1"/>
</dbReference>
<proteinExistence type="predicted"/>
<feature type="region of interest" description="Disordered" evidence="6">
    <location>
        <begin position="320"/>
        <end position="371"/>
    </location>
</feature>
<evidence type="ECO:0000256" key="1">
    <source>
        <dbReference type="ARBA" id="ARBA00004168"/>
    </source>
</evidence>
<evidence type="ECO:0000313" key="10">
    <source>
        <dbReference type="Proteomes" id="UP000280819"/>
    </source>
</evidence>
<feature type="compositionally biased region" description="Pro residues" evidence="6">
    <location>
        <begin position="330"/>
        <end position="339"/>
    </location>
</feature>
<evidence type="ECO:0000256" key="2">
    <source>
        <dbReference type="ARBA" id="ARBA00022512"/>
    </source>
</evidence>
<keyword evidence="2" id="KW-0134">Cell wall</keyword>
<evidence type="ECO:0000256" key="5">
    <source>
        <dbReference type="ARBA" id="ARBA00023088"/>
    </source>
</evidence>
<protein>
    <recommendedName>
        <fullName evidence="8">SDR-like Ig domain-containing protein</fullName>
    </recommendedName>
</protein>
<dbReference type="GO" id="GO:0007155">
    <property type="term" value="P:cell adhesion"/>
    <property type="evidence" value="ECO:0007669"/>
    <property type="project" value="InterPro"/>
</dbReference>
<feature type="domain" description="SDR-like Ig" evidence="8">
    <location>
        <begin position="51"/>
        <end position="134"/>
    </location>
</feature>
<keyword evidence="4 7" id="KW-0732">Signal</keyword>
<evidence type="ECO:0000313" key="9">
    <source>
        <dbReference type="EMBL" id="RRD05944.1"/>
    </source>
</evidence>
<feature type="compositionally biased region" description="Low complexity" evidence="6">
    <location>
        <begin position="340"/>
        <end position="354"/>
    </location>
</feature>
<comment type="subcellular location">
    <subcellularLocation>
        <location evidence="1">Secreted</location>
        <location evidence="1">Cell wall</location>
        <topology evidence="1">Peptidoglycan-anchor</topology>
    </subcellularLocation>
</comment>
<dbReference type="RefSeq" id="WP_124843358.1">
    <property type="nucleotide sequence ID" value="NZ_RQZG01000004.1"/>
</dbReference>
<gene>
    <name evidence="9" type="ORF">EII34_04460</name>
</gene>
<evidence type="ECO:0000256" key="3">
    <source>
        <dbReference type="ARBA" id="ARBA00022525"/>
    </source>
</evidence>
<dbReference type="InterPro" id="IPR008966">
    <property type="entry name" value="Adhesion_dom_sf"/>
</dbReference>
<feature type="signal peptide" evidence="7">
    <location>
        <begin position="1"/>
        <end position="22"/>
    </location>
</feature>
<sequence length="371" mass="39088">MSKLFVLLASALVLTGVFPASAKADVIEGIVPGSVKIVPWNGDPGQPVYLWDGVKVEAKWAIPDQSGKAGDQFKLGLPDKLAGFASTFDLKGDEGDPLTYGTCEVSSEELVCTLNDNVVGKNDVGGDLWLAVQTVDTFTEDELEFTYGNNGTVTVPWINGIDVGYRPAPGETVKEGWTTDTVENGVFWRVAVRGSDLAGATSTTITDTFAMAGLNFTVAPGYPQVYTLKTTDKCWSLQYSDDCRVDLNEGTTPSATTTIDEDADVVTATINAPDGFDPNTWYAMDLLVSTDKQIKVGDTFNNKAEAGGKQLTATAEKVEAGAGTGRGTTPTPPPPPVPPTKTVVPVSPKVTPGVCKPGDDVPSEPTVEVAD</sequence>
<evidence type="ECO:0000256" key="7">
    <source>
        <dbReference type="SAM" id="SignalP"/>
    </source>
</evidence>
<name>A0A3P1T918_9ACTN</name>
<evidence type="ECO:0000256" key="6">
    <source>
        <dbReference type="SAM" id="MobiDB-lite"/>
    </source>
</evidence>
<evidence type="ECO:0000259" key="8">
    <source>
        <dbReference type="Pfam" id="PF17961"/>
    </source>
</evidence>
<evidence type="ECO:0000256" key="4">
    <source>
        <dbReference type="ARBA" id="ARBA00022729"/>
    </source>
</evidence>
<dbReference type="EMBL" id="RQZG01000004">
    <property type="protein sequence ID" value="RRD05944.1"/>
    <property type="molecule type" value="Genomic_DNA"/>
</dbReference>
<dbReference type="InterPro" id="IPR011252">
    <property type="entry name" value="Fibrogen-bd_dom1"/>
</dbReference>